<dbReference type="Gene3D" id="1.20.1740.10">
    <property type="entry name" value="Amino acid/polyamine transporter I"/>
    <property type="match status" value="1"/>
</dbReference>
<sequence>MTAQGERLKGELTTFKIVVTVIAAAAPMGAIVGIVPLGLAIGSGASTPVVFVVSGLVLLCFSVGYAAMSKRMSGAGGFYTYVAKGLGRPPAMAAATIAIIAYNALTLLLVAGVGYFGTMVVELLTGATMPWWALSAVAIVVVGFLGLRAVDIASTVLAVLLSAEVLTLVILDIAIVAKVGLHAFPVAAMNPVAMFSTGSIGLGLMFAFTTFLGFESAAVYAEECADPVRAVPRATYIAVIVIAAFYAITSWVTVGALGADKTQAVANEQQGSLYFGLSDQYASSVLTKVMYVTLITSLFASMLALHNAASRYMYAVGRERALLPAWIGRLSRRGTPARASAVQTTISVVVVAVFAIARLDPYRNMATIMTGLGTLGLIILWTLSAIAIIGYFWRRADRPVTVIAGSAIGLVLFVITAVLIVMNFETLAGSTSPVIRVLPWVLIAVSIVAGLHSLRLRKASPTVYAAIGSFGEEPTGKPPKASAEATESRG</sequence>
<evidence type="ECO:0000313" key="9">
    <source>
        <dbReference type="Proteomes" id="UP000440096"/>
    </source>
</evidence>
<keyword evidence="4 7" id="KW-1133">Transmembrane helix</keyword>
<dbReference type="RefSeq" id="WP_154756539.1">
    <property type="nucleotide sequence ID" value="NZ_WMBA01000011.1"/>
</dbReference>
<keyword evidence="2" id="KW-1003">Cell membrane</keyword>
<dbReference type="EMBL" id="WMBA01000011">
    <property type="protein sequence ID" value="MTD54312.1"/>
    <property type="molecule type" value="Genomic_DNA"/>
</dbReference>
<keyword evidence="3 7" id="KW-0812">Transmembrane</keyword>
<feature type="transmembrane region" description="Helical" evidence="7">
    <location>
        <begin position="434"/>
        <end position="454"/>
    </location>
</feature>
<dbReference type="Pfam" id="PF13520">
    <property type="entry name" value="AA_permease_2"/>
    <property type="match status" value="1"/>
</dbReference>
<evidence type="ECO:0000256" key="7">
    <source>
        <dbReference type="SAM" id="Phobius"/>
    </source>
</evidence>
<comment type="subcellular location">
    <subcellularLocation>
        <location evidence="1">Cell membrane</location>
        <topology evidence="1">Multi-pass membrane protein</topology>
    </subcellularLocation>
</comment>
<keyword evidence="5 7" id="KW-0472">Membrane</keyword>
<dbReference type="Proteomes" id="UP000440096">
    <property type="component" value="Unassembled WGS sequence"/>
</dbReference>
<feature type="transmembrane region" description="Helical" evidence="7">
    <location>
        <begin position="157"/>
        <end position="181"/>
    </location>
</feature>
<organism evidence="8 9">
    <name type="scientific">Amycolatopsis pithecellobii</name>
    <dbReference type="NCBI Taxonomy" id="664692"/>
    <lineage>
        <taxon>Bacteria</taxon>
        <taxon>Bacillati</taxon>
        <taxon>Actinomycetota</taxon>
        <taxon>Actinomycetes</taxon>
        <taxon>Pseudonocardiales</taxon>
        <taxon>Pseudonocardiaceae</taxon>
        <taxon>Amycolatopsis</taxon>
    </lineage>
</organism>
<dbReference type="GO" id="GO:0005886">
    <property type="term" value="C:plasma membrane"/>
    <property type="evidence" value="ECO:0007669"/>
    <property type="project" value="UniProtKB-SubCell"/>
</dbReference>
<evidence type="ECO:0000256" key="5">
    <source>
        <dbReference type="ARBA" id="ARBA00023136"/>
    </source>
</evidence>
<evidence type="ECO:0000313" key="8">
    <source>
        <dbReference type="EMBL" id="MTD54312.1"/>
    </source>
</evidence>
<feature type="transmembrane region" description="Helical" evidence="7">
    <location>
        <begin position="89"/>
        <end position="117"/>
    </location>
</feature>
<feature type="transmembrane region" description="Helical" evidence="7">
    <location>
        <begin position="48"/>
        <end position="68"/>
    </location>
</feature>
<gene>
    <name evidence="8" type="ORF">GKO32_10035</name>
</gene>
<feature type="transmembrane region" description="Helical" evidence="7">
    <location>
        <begin position="339"/>
        <end position="359"/>
    </location>
</feature>
<evidence type="ECO:0000256" key="4">
    <source>
        <dbReference type="ARBA" id="ARBA00022989"/>
    </source>
</evidence>
<dbReference type="PANTHER" id="PTHR42770">
    <property type="entry name" value="AMINO ACID TRANSPORTER-RELATED"/>
    <property type="match status" value="1"/>
</dbReference>
<dbReference type="OrthoDB" id="137613at2"/>
<dbReference type="PANTHER" id="PTHR42770:SF16">
    <property type="entry name" value="AMINO ACID PERMEASE"/>
    <property type="match status" value="1"/>
</dbReference>
<evidence type="ECO:0000256" key="6">
    <source>
        <dbReference type="SAM" id="MobiDB-lite"/>
    </source>
</evidence>
<dbReference type="AlphaFoldDB" id="A0A6N7YQP9"/>
<evidence type="ECO:0000256" key="2">
    <source>
        <dbReference type="ARBA" id="ARBA00022475"/>
    </source>
</evidence>
<evidence type="ECO:0000256" key="1">
    <source>
        <dbReference type="ARBA" id="ARBA00004651"/>
    </source>
</evidence>
<evidence type="ECO:0000256" key="3">
    <source>
        <dbReference type="ARBA" id="ARBA00022692"/>
    </source>
</evidence>
<feature type="transmembrane region" description="Helical" evidence="7">
    <location>
        <begin position="129"/>
        <end position="150"/>
    </location>
</feature>
<feature type="transmembrane region" description="Helical" evidence="7">
    <location>
        <begin position="17"/>
        <end position="42"/>
    </location>
</feature>
<name>A0A6N7YQP9_9PSEU</name>
<feature type="transmembrane region" description="Helical" evidence="7">
    <location>
        <begin position="365"/>
        <end position="393"/>
    </location>
</feature>
<protein>
    <submittedName>
        <fullName evidence="8">Amino acid permease</fullName>
    </submittedName>
</protein>
<reference evidence="8 9" key="1">
    <citation type="submission" date="2019-11" db="EMBL/GenBank/DDBJ databases">
        <title>Draft genome of Amycolatopsis RM579.</title>
        <authorList>
            <person name="Duangmal K."/>
            <person name="Mingma R."/>
        </authorList>
    </citation>
    <scope>NUCLEOTIDE SEQUENCE [LARGE SCALE GENOMIC DNA]</scope>
    <source>
        <strain evidence="8 9">RM579</strain>
    </source>
</reference>
<dbReference type="PIRSF" id="PIRSF006060">
    <property type="entry name" value="AA_transporter"/>
    <property type="match status" value="1"/>
</dbReference>
<dbReference type="InterPro" id="IPR050367">
    <property type="entry name" value="APC_superfamily"/>
</dbReference>
<feature type="transmembrane region" description="Helical" evidence="7">
    <location>
        <begin position="400"/>
        <end position="422"/>
    </location>
</feature>
<proteinExistence type="predicted"/>
<keyword evidence="9" id="KW-1185">Reference proteome</keyword>
<feature type="transmembrane region" description="Helical" evidence="7">
    <location>
        <begin position="193"/>
        <end position="214"/>
    </location>
</feature>
<dbReference type="GO" id="GO:0022857">
    <property type="term" value="F:transmembrane transporter activity"/>
    <property type="evidence" value="ECO:0007669"/>
    <property type="project" value="InterPro"/>
</dbReference>
<feature type="transmembrane region" description="Helical" evidence="7">
    <location>
        <begin position="234"/>
        <end position="254"/>
    </location>
</feature>
<comment type="caution">
    <text evidence="8">The sequence shown here is derived from an EMBL/GenBank/DDBJ whole genome shotgun (WGS) entry which is preliminary data.</text>
</comment>
<accession>A0A6N7YQP9</accession>
<dbReference type="InterPro" id="IPR002293">
    <property type="entry name" value="AA/rel_permease1"/>
</dbReference>
<feature type="transmembrane region" description="Helical" evidence="7">
    <location>
        <begin position="289"/>
        <end position="309"/>
    </location>
</feature>
<feature type="region of interest" description="Disordered" evidence="6">
    <location>
        <begin position="471"/>
        <end position="490"/>
    </location>
</feature>